<sequence length="130" mass="14367">MCLEKSKPPLAYEKRTGRSASFRPSVPSVHRVGFGPLPSLAEARIGGRTGKHTITATCARRRTASRRTGRSARLLFLLFIRPSNDGRRGGWGITTMFSCAIRDQQTSSYARNALPFAVVSKDRFPVWISA</sequence>
<dbReference type="Proteomes" id="UP000030765">
    <property type="component" value="Unassembled WGS sequence"/>
</dbReference>
<protein>
    <submittedName>
        <fullName evidence="1 2">Uncharacterized protein</fullName>
    </submittedName>
</protein>
<evidence type="ECO:0000313" key="3">
    <source>
        <dbReference type="Proteomes" id="UP000030765"/>
    </source>
</evidence>
<dbReference type="EMBL" id="KE525352">
    <property type="protein sequence ID" value="KFB51425.1"/>
    <property type="molecule type" value="Genomic_DNA"/>
</dbReference>
<dbReference type="VEuPathDB" id="VectorBase:ASIC019904"/>
<reference evidence="1 3" key="1">
    <citation type="journal article" date="2014" name="BMC Genomics">
        <title>Genome sequence of Anopheles sinensis provides insight into genetics basis of mosquito competence for malaria parasites.</title>
        <authorList>
            <person name="Zhou D."/>
            <person name="Zhang D."/>
            <person name="Ding G."/>
            <person name="Shi L."/>
            <person name="Hou Q."/>
            <person name="Ye Y."/>
            <person name="Xu Y."/>
            <person name="Zhou H."/>
            <person name="Xiong C."/>
            <person name="Li S."/>
            <person name="Yu J."/>
            <person name="Hong S."/>
            <person name="Yu X."/>
            <person name="Zou P."/>
            <person name="Chen C."/>
            <person name="Chang X."/>
            <person name="Wang W."/>
            <person name="Lv Y."/>
            <person name="Sun Y."/>
            <person name="Ma L."/>
            <person name="Shen B."/>
            <person name="Zhu C."/>
        </authorList>
    </citation>
    <scope>NUCLEOTIDE SEQUENCE [LARGE SCALE GENOMIC DNA]</scope>
</reference>
<keyword evidence="3" id="KW-1185">Reference proteome</keyword>
<dbReference type="EnsemblMetazoa" id="ASIC019904-RA">
    <property type="protein sequence ID" value="ASIC019904-PA"/>
    <property type="gene ID" value="ASIC019904"/>
</dbReference>
<dbReference type="AlphaFoldDB" id="A0A084WMI1"/>
<organism evidence="1">
    <name type="scientific">Anopheles sinensis</name>
    <name type="common">Mosquito</name>
    <dbReference type="NCBI Taxonomy" id="74873"/>
    <lineage>
        <taxon>Eukaryota</taxon>
        <taxon>Metazoa</taxon>
        <taxon>Ecdysozoa</taxon>
        <taxon>Arthropoda</taxon>
        <taxon>Hexapoda</taxon>
        <taxon>Insecta</taxon>
        <taxon>Pterygota</taxon>
        <taxon>Neoptera</taxon>
        <taxon>Endopterygota</taxon>
        <taxon>Diptera</taxon>
        <taxon>Nematocera</taxon>
        <taxon>Culicoidea</taxon>
        <taxon>Culicidae</taxon>
        <taxon>Anophelinae</taxon>
        <taxon>Anopheles</taxon>
    </lineage>
</organism>
<accession>A0A084WMI1</accession>
<gene>
    <name evidence="1" type="ORF">ZHAS_00019904</name>
</gene>
<evidence type="ECO:0000313" key="1">
    <source>
        <dbReference type="EMBL" id="KFB51425.1"/>
    </source>
</evidence>
<reference evidence="2" key="2">
    <citation type="submission" date="2020-05" db="UniProtKB">
        <authorList>
            <consortium name="EnsemblMetazoa"/>
        </authorList>
    </citation>
    <scope>IDENTIFICATION</scope>
</reference>
<name>A0A084WMI1_ANOSI</name>
<proteinExistence type="predicted"/>
<evidence type="ECO:0000313" key="2">
    <source>
        <dbReference type="EnsemblMetazoa" id="ASIC019904-PA"/>
    </source>
</evidence>
<dbReference type="EMBL" id="ATLV01024459">
    <property type="status" value="NOT_ANNOTATED_CDS"/>
    <property type="molecule type" value="Genomic_DNA"/>
</dbReference>